<dbReference type="PANTHER" id="PTHR45080:SF8">
    <property type="entry name" value="IG-LIKE DOMAIN-CONTAINING PROTEIN"/>
    <property type="match status" value="1"/>
</dbReference>
<dbReference type="Pfam" id="PF13927">
    <property type="entry name" value="Ig_3"/>
    <property type="match status" value="4"/>
</dbReference>
<evidence type="ECO:0000256" key="1">
    <source>
        <dbReference type="ARBA" id="ARBA00022729"/>
    </source>
</evidence>
<dbReference type="InterPro" id="IPR013783">
    <property type="entry name" value="Ig-like_fold"/>
</dbReference>
<dbReference type="GO" id="GO:0043025">
    <property type="term" value="C:neuronal cell body"/>
    <property type="evidence" value="ECO:0007669"/>
    <property type="project" value="TreeGrafter"/>
</dbReference>
<dbReference type="SUPFAM" id="SSF48726">
    <property type="entry name" value="Immunoglobulin"/>
    <property type="match status" value="5"/>
</dbReference>
<feature type="domain" description="Ig-like" evidence="4">
    <location>
        <begin position="390"/>
        <end position="445"/>
    </location>
</feature>
<keyword evidence="2" id="KW-1015">Disulfide bond</keyword>
<keyword evidence="1" id="KW-0732">Signal</keyword>
<dbReference type="InterPro" id="IPR003598">
    <property type="entry name" value="Ig_sub2"/>
</dbReference>
<dbReference type="InterPro" id="IPR007110">
    <property type="entry name" value="Ig-like_dom"/>
</dbReference>
<dbReference type="Proteomes" id="UP000792457">
    <property type="component" value="Unassembled WGS sequence"/>
</dbReference>
<dbReference type="GO" id="GO:0005886">
    <property type="term" value="C:plasma membrane"/>
    <property type="evidence" value="ECO:0007669"/>
    <property type="project" value="TreeGrafter"/>
</dbReference>
<feature type="domain" description="Ig-like" evidence="4">
    <location>
        <begin position="15"/>
        <end position="105"/>
    </location>
</feature>
<dbReference type="PIRSF" id="PIRSF000615">
    <property type="entry name" value="TyrPK_CSF1-R"/>
    <property type="match status" value="1"/>
</dbReference>
<dbReference type="Gene3D" id="2.60.40.10">
    <property type="entry name" value="Immunoglobulins"/>
    <property type="match status" value="4"/>
</dbReference>
<protein>
    <recommendedName>
        <fullName evidence="4">Ig-like domain-containing protein</fullName>
    </recommendedName>
</protein>
<dbReference type="GO" id="GO:0008046">
    <property type="term" value="F:axon guidance receptor activity"/>
    <property type="evidence" value="ECO:0007669"/>
    <property type="project" value="TreeGrafter"/>
</dbReference>
<dbReference type="InterPro" id="IPR003599">
    <property type="entry name" value="Ig_sub"/>
</dbReference>
<reference evidence="5" key="2">
    <citation type="submission" date="2017-10" db="EMBL/GenBank/DDBJ databases">
        <title>Ladona fulva Genome sequencing and assembly.</title>
        <authorList>
            <person name="Murali S."/>
            <person name="Richards S."/>
            <person name="Bandaranaike D."/>
            <person name="Bellair M."/>
            <person name="Blankenburg K."/>
            <person name="Chao H."/>
            <person name="Dinh H."/>
            <person name="Doddapaneni H."/>
            <person name="Dugan-Rocha S."/>
            <person name="Elkadiri S."/>
            <person name="Gnanaolivu R."/>
            <person name="Hernandez B."/>
            <person name="Skinner E."/>
            <person name="Javaid M."/>
            <person name="Lee S."/>
            <person name="Li M."/>
            <person name="Ming W."/>
            <person name="Munidasa M."/>
            <person name="Muniz J."/>
            <person name="Nguyen L."/>
            <person name="Hughes D."/>
            <person name="Osuji N."/>
            <person name="Pu L.-L."/>
            <person name="Puazo M."/>
            <person name="Qu C."/>
            <person name="Quiroz J."/>
            <person name="Raj R."/>
            <person name="Weissenberger G."/>
            <person name="Xin Y."/>
            <person name="Zou X."/>
            <person name="Han Y."/>
            <person name="Worley K."/>
            <person name="Muzny D."/>
            <person name="Gibbs R."/>
        </authorList>
    </citation>
    <scope>NUCLEOTIDE SEQUENCE</scope>
    <source>
        <strain evidence="5">Sampled in the wild</strain>
    </source>
</reference>
<evidence type="ECO:0000313" key="6">
    <source>
        <dbReference type="Proteomes" id="UP000792457"/>
    </source>
</evidence>
<evidence type="ECO:0000256" key="2">
    <source>
        <dbReference type="ARBA" id="ARBA00023157"/>
    </source>
</evidence>
<evidence type="ECO:0000259" key="4">
    <source>
        <dbReference type="PROSITE" id="PS50835"/>
    </source>
</evidence>
<evidence type="ECO:0000256" key="3">
    <source>
        <dbReference type="ARBA" id="ARBA00023319"/>
    </source>
</evidence>
<name>A0A8K0KQN8_LADFU</name>
<dbReference type="SMART" id="SM00408">
    <property type="entry name" value="IGc2"/>
    <property type="match status" value="4"/>
</dbReference>
<feature type="domain" description="Ig-like" evidence="4">
    <location>
        <begin position="301"/>
        <end position="383"/>
    </location>
</feature>
<dbReference type="PROSITE" id="PS50835">
    <property type="entry name" value="IG_LIKE"/>
    <property type="match status" value="5"/>
</dbReference>
<dbReference type="GO" id="GO:0030424">
    <property type="term" value="C:axon"/>
    <property type="evidence" value="ECO:0007669"/>
    <property type="project" value="TreeGrafter"/>
</dbReference>
<keyword evidence="6" id="KW-1185">Reference proteome</keyword>
<dbReference type="GO" id="GO:0050808">
    <property type="term" value="P:synapse organization"/>
    <property type="evidence" value="ECO:0007669"/>
    <property type="project" value="TreeGrafter"/>
</dbReference>
<evidence type="ECO:0000313" key="5">
    <source>
        <dbReference type="EMBL" id="KAG8239776.1"/>
    </source>
</evidence>
<dbReference type="InterPro" id="IPR036179">
    <property type="entry name" value="Ig-like_dom_sf"/>
</dbReference>
<gene>
    <name evidence="5" type="ORF">J437_LFUL019414</name>
</gene>
<feature type="non-terminal residue" evidence="5">
    <location>
        <position position="1"/>
    </location>
</feature>
<dbReference type="OrthoDB" id="6770231at2759"/>
<feature type="domain" description="Ig-like" evidence="4">
    <location>
        <begin position="208"/>
        <end position="293"/>
    </location>
</feature>
<dbReference type="PANTHER" id="PTHR45080">
    <property type="entry name" value="CONTACTIN 5"/>
    <property type="match status" value="1"/>
</dbReference>
<organism evidence="5 6">
    <name type="scientific">Ladona fulva</name>
    <name type="common">Scarce chaser dragonfly</name>
    <name type="synonym">Libellula fulva</name>
    <dbReference type="NCBI Taxonomy" id="123851"/>
    <lineage>
        <taxon>Eukaryota</taxon>
        <taxon>Metazoa</taxon>
        <taxon>Ecdysozoa</taxon>
        <taxon>Arthropoda</taxon>
        <taxon>Hexapoda</taxon>
        <taxon>Insecta</taxon>
        <taxon>Pterygota</taxon>
        <taxon>Palaeoptera</taxon>
        <taxon>Odonata</taxon>
        <taxon>Epiprocta</taxon>
        <taxon>Anisoptera</taxon>
        <taxon>Libelluloidea</taxon>
        <taxon>Libellulidae</taxon>
        <taxon>Ladona</taxon>
    </lineage>
</organism>
<dbReference type="GO" id="GO:0007156">
    <property type="term" value="P:homophilic cell adhesion via plasma membrane adhesion molecules"/>
    <property type="evidence" value="ECO:0007669"/>
    <property type="project" value="TreeGrafter"/>
</dbReference>
<dbReference type="AlphaFoldDB" id="A0A8K0KQN8"/>
<accession>A0A8K0KQN8</accession>
<reference evidence="5" key="1">
    <citation type="submission" date="2013-04" db="EMBL/GenBank/DDBJ databases">
        <authorList>
            <person name="Qu J."/>
            <person name="Murali S.C."/>
            <person name="Bandaranaike D."/>
            <person name="Bellair M."/>
            <person name="Blankenburg K."/>
            <person name="Chao H."/>
            <person name="Dinh H."/>
            <person name="Doddapaneni H."/>
            <person name="Downs B."/>
            <person name="Dugan-Rocha S."/>
            <person name="Elkadiri S."/>
            <person name="Gnanaolivu R.D."/>
            <person name="Hernandez B."/>
            <person name="Javaid M."/>
            <person name="Jayaseelan J.C."/>
            <person name="Lee S."/>
            <person name="Li M."/>
            <person name="Ming W."/>
            <person name="Munidasa M."/>
            <person name="Muniz J."/>
            <person name="Nguyen L."/>
            <person name="Ongeri F."/>
            <person name="Osuji N."/>
            <person name="Pu L.-L."/>
            <person name="Puazo M."/>
            <person name="Qu C."/>
            <person name="Quiroz J."/>
            <person name="Raj R."/>
            <person name="Weissenberger G."/>
            <person name="Xin Y."/>
            <person name="Zou X."/>
            <person name="Han Y."/>
            <person name="Richards S."/>
            <person name="Worley K."/>
            <person name="Muzny D."/>
            <person name="Gibbs R."/>
        </authorList>
    </citation>
    <scope>NUCLEOTIDE SEQUENCE</scope>
    <source>
        <strain evidence="5">Sampled in the wild</strain>
    </source>
</reference>
<dbReference type="SMART" id="SM00409">
    <property type="entry name" value="IG"/>
    <property type="match status" value="4"/>
</dbReference>
<feature type="domain" description="Ig-like" evidence="4">
    <location>
        <begin position="113"/>
        <end position="197"/>
    </location>
</feature>
<sequence>RIETTDRTPVRPKPPTISISISEPTIQIVEAGGSVRYRCSGRSLKTQIPVRISWSKEGGPLPQGRSEDDGQGLLIITNVQPADSGTYLCAVTDGESIVTDRAVLNVGAPVRAPSLAIHPSDHQEVTEGSFVEFRCEGTGTPLPTLQWSKERGGPLNPTAVFRDGIFRITSVRKSDEAVYVCTGTNPSGSSSERVMLYVRDGAAPRPTPPVHIEPQYFEGNSGETVRLSCFAEHDRRATVRWSREGADLPASATLTDGGTTLTIYSPTASESGVYICTTVTPAGNTVQAQARVTIRAFRSPPTVHIEPDRQTLPQGTSAELRCIAAGDPTPSIRWSKAGEEFSSNVQIIGQLLRLNNAQVTDRGVYICLAENAGGTSQASAIVEVERRQAPSVELYPDQRITVHKGGDGLVQCRITDGIPSPKLTWTRVDGRPFSPNVEEPQLGVL</sequence>
<keyword evidence="3" id="KW-0393">Immunoglobulin domain</keyword>
<dbReference type="FunFam" id="2.60.40.10:FF:000032">
    <property type="entry name" value="palladin isoform X1"/>
    <property type="match status" value="1"/>
</dbReference>
<proteinExistence type="predicted"/>
<dbReference type="EMBL" id="KZ309942">
    <property type="protein sequence ID" value="KAG8239776.1"/>
    <property type="molecule type" value="Genomic_DNA"/>
</dbReference>
<feature type="non-terminal residue" evidence="5">
    <location>
        <position position="445"/>
    </location>
</feature>
<comment type="caution">
    <text evidence="5">The sequence shown here is derived from an EMBL/GenBank/DDBJ whole genome shotgun (WGS) entry which is preliminary data.</text>
</comment>
<dbReference type="InterPro" id="IPR050958">
    <property type="entry name" value="Cell_Adh-Cytoskel_Orgn"/>
</dbReference>